<dbReference type="SMART" id="SM00267">
    <property type="entry name" value="GGDEF"/>
    <property type="match status" value="1"/>
</dbReference>
<dbReference type="PANTHER" id="PTHR45138">
    <property type="entry name" value="REGULATORY COMPONENTS OF SENSORY TRANSDUCTION SYSTEM"/>
    <property type="match status" value="1"/>
</dbReference>
<keyword evidence="2" id="KW-0812">Transmembrane</keyword>
<dbReference type="Gene3D" id="3.30.450.20">
    <property type="entry name" value="PAS domain"/>
    <property type="match status" value="1"/>
</dbReference>
<dbReference type="InterPro" id="IPR000014">
    <property type="entry name" value="PAS"/>
</dbReference>
<accession>A0A9D2FEM0</accession>
<evidence type="ECO:0000256" key="1">
    <source>
        <dbReference type="SAM" id="Coils"/>
    </source>
</evidence>
<sequence length="505" mass="56541">MPRRIQPQIRPAFVEQAVRSNWALTKVISVFAVGVELFNIIRVIFYSPSGLTTPNNWTYFAFYASLFLAAAVFLCADALGSRNLSLKVRYGILQFAGSFFVLWQALFAAFDLSTSLSVGKISGVATMVAFAALFLMEPVYAVVNITAGYLIMLAYLATLNDPGAVLNYVIVGMMTLVIYFARYHGICTELTQAGRIEDINRALEETEEQFRLSSEQYDLLLRQGNLIAFRWDIKEDVIRFSPAWKDVFDLPQQIDHIRDKVETGQRLNDQQKKTLLRCLTEAYTTAAYQKQEVLLPVKEGRERWFEVHIAFQHGRDGQPVVGVGLLFDIMGQKDRILELEKELSMDAFTRTLNKTALESYGTRRLAQLGPRQQLTLLILDMDDFKTINDTYGHQAGDHVLVQLASLMNALAPARCRVGRLGGDEFAAIFDPPCTRYTAENYAARLIEAVRRIEWEGKPLPAACSIGIAACPGGGAYDALYAAADKALYEAKRQGKGRYRFAGSQP</sequence>
<reference evidence="4" key="1">
    <citation type="journal article" date="2021" name="PeerJ">
        <title>Extensive microbial diversity within the chicken gut microbiome revealed by metagenomics and culture.</title>
        <authorList>
            <person name="Gilroy R."/>
            <person name="Ravi A."/>
            <person name="Getino M."/>
            <person name="Pursley I."/>
            <person name="Horton D.L."/>
            <person name="Alikhan N.F."/>
            <person name="Baker D."/>
            <person name="Gharbi K."/>
            <person name="Hall N."/>
            <person name="Watson M."/>
            <person name="Adriaenssens E.M."/>
            <person name="Foster-Nyarko E."/>
            <person name="Jarju S."/>
            <person name="Secka A."/>
            <person name="Antonio M."/>
            <person name="Oren A."/>
            <person name="Chaudhuri R.R."/>
            <person name="La Ragione R."/>
            <person name="Hildebrand F."/>
            <person name="Pallen M.J."/>
        </authorList>
    </citation>
    <scope>NUCLEOTIDE SEQUENCE</scope>
    <source>
        <strain evidence="4">ChiBcec16-3735</strain>
    </source>
</reference>
<dbReference type="PROSITE" id="PS50887">
    <property type="entry name" value="GGDEF"/>
    <property type="match status" value="1"/>
</dbReference>
<dbReference type="InterPro" id="IPR043128">
    <property type="entry name" value="Rev_trsase/Diguanyl_cyclase"/>
</dbReference>
<keyword evidence="2" id="KW-0472">Membrane</keyword>
<evidence type="ECO:0000256" key="2">
    <source>
        <dbReference type="SAM" id="Phobius"/>
    </source>
</evidence>
<feature type="domain" description="GGDEF" evidence="3">
    <location>
        <begin position="372"/>
        <end position="503"/>
    </location>
</feature>
<dbReference type="Pfam" id="PF00990">
    <property type="entry name" value="GGDEF"/>
    <property type="match status" value="1"/>
</dbReference>
<dbReference type="AlphaFoldDB" id="A0A9D2FEM0"/>
<dbReference type="InterPro" id="IPR035965">
    <property type="entry name" value="PAS-like_dom_sf"/>
</dbReference>
<keyword evidence="1" id="KW-0175">Coiled coil</keyword>
<dbReference type="InterPro" id="IPR000160">
    <property type="entry name" value="GGDEF_dom"/>
</dbReference>
<dbReference type="EMBL" id="DXBJ01000005">
    <property type="protein sequence ID" value="HIZ57083.1"/>
    <property type="molecule type" value="Genomic_DNA"/>
</dbReference>
<feature type="transmembrane region" description="Helical" evidence="2">
    <location>
        <begin position="91"/>
        <end position="110"/>
    </location>
</feature>
<feature type="transmembrane region" description="Helical" evidence="2">
    <location>
        <begin position="140"/>
        <end position="158"/>
    </location>
</feature>
<evidence type="ECO:0000259" key="3">
    <source>
        <dbReference type="PROSITE" id="PS50887"/>
    </source>
</evidence>
<gene>
    <name evidence="4" type="ORF">H9725_00620</name>
</gene>
<dbReference type="InterPro" id="IPR029787">
    <property type="entry name" value="Nucleotide_cyclase"/>
</dbReference>
<dbReference type="CDD" id="cd00130">
    <property type="entry name" value="PAS"/>
    <property type="match status" value="1"/>
</dbReference>
<dbReference type="NCBIfam" id="TIGR00254">
    <property type="entry name" value="GGDEF"/>
    <property type="match status" value="1"/>
</dbReference>
<dbReference type="GO" id="GO:0043709">
    <property type="term" value="P:cell adhesion involved in single-species biofilm formation"/>
    <property type="evidence" value="ECO:0007669"/>
    <property type="project" value="TreeGrafter"/>
</dbReference>
<evidence type="ECO:0000313" key="5">
    <source>
        <dbReference type="Proteomes" id="UP000824065"/>
    </source>
</evidence>
<dbReference type="Gene3D" id="3.30.70.270">
    <property type="match status" value="1"/>
</dbReference>
<dbReference type="SUPFAM" id="SSF55785">
    <property type="entry name" value="PYP-like sensor domain (PAS domain)"/>
    <property type="match status" value="1"/>
</dbReference>
<dbReference type="GO" id="GO:1902201">
    <property type="term" value="P:negative regulation of bacterial-type flagellum-dependent cell motility"/>
    <property type="evidence" value="ECO:0007669"/>
    <property type="project" value="TreeGrafter"/>
</dbReference>
<organism evidence="4 5">
    <name type="scientific">Candidatus Faecalibacterium gallistercoris</name>
    <dbReference type="NCBI Taxonomy" id="2838579"/>
    <lineage>
        <taxon>Bacteria</taxon>
        <taxon>Bacillati</taxon>
        <taxon>Bacillota</taxon>
        <taxon>Clostridia</taxon>
        <taxon>Eubacteriales</taxon>
        <taxon>Oscillospiraceae</taxon>
        <taxon>Faecalibacterium</taxon>
    </lineage>
</organism>
<dbReference type="GO" id="GO:0052621">
    <property type="term" value="F:diguanylate cyclase activity"/>
    <property type="evidence" value="ECO:0007669"/>
    <property type="project" value="TreeGrafter"/>
</dbReference>
<evidence type="ECO:0000313" key="4">
    <source>
        <dbReference type="EMBL" id="HIZ57083.1"/>
    </source>
</evidence>
<feature type="coiled-coil region" evidence="1">
    <location>
        <begin position="196"/>
        <end position="223"/>
    </location>
</feature>
<proteinExistence type="predicted"/>
<comment type="caution">
    <text evidence="4">The sequence shown here is derived from an EMBL/GenBank/DDBJ whole genome shotgun (WGS) entry which is preliminary data.</text>
</comment>
<protein>
    <submittedName>
        <fullName evidence="4">Sensor domain-containing diguanylate cyclase</fullName>
    </submittedName>
</protein>
<dbReference type="PANTHER" id="PTHR45138:SF9">
    <property type="entry name" value="DIGUANYLATE CYCLASE DGCM-RELATED"/>
    <property type="match status" value="1"/>
</dbReference>
<name>A0A9D2FEM0_9FIRM</name>
<dbReference type="SUPFAM" id="SSF55073">
    <property type="entry name" value="Nucleotide cyclase"/>
    <property type="match status" value="1"/>
</dbReference>
<reference evidence="4" key="2">
    <citation type="submission" date="2021-04" db="EMBL/GenBank/DDBJ databases">
        <authorList>
            <person name="Gilroy R."/>
        </authorList>
    </citation>
    <scope>NUCLEOTIDE SEQUENCE</scope>
    <source>
        <strain evidence="4">ChiBcec16-3735</strain>
    </source>
</reference>
<feature type="transmembrane region" description="Helical" evidence="2">
    <location>
        <begin position="164"/>
        <end position="181"/>
    </location>
</feature>
<dbReference type="GO" id="GO:0005886">
    <property type="term" value="C:plasma membrane"/>
    <property type="evidence" value="ECO:0007669"/>
    <property type="project" value="TreeGrafter"/>
</dbReference>
<dbReference type="InterPro" id="IPR050469">
    <property type="entry name" value="Diguanylate_Cyclase"/>
</dbReference>
<feature type="transmembrane region" description="Helical" evidence="2">
    <location>
        <begin position="21"/>
        <end position="45"/>
    </location>
</feature>
<keyword evidence="2" id="KW-1133">Transmembrane helix</keyword>
<dbReference type="Proteomes" id="UP000824065">
    <property type="component" value="Unassembled WGS sequence"/>
</dbReference>
<feature type="transmembrane region" description="Helical" evidence="2">
    <location>
        <begin position="57"/>
        <end position="79"/>
    </location>
</feature>
<dbReference type="CDD" id="cd01949">
    <property type="entry name" value="GGDEF"/>
    <property type="match status" value="1"/>
</dbReference>